<dbReference type="Proteomes" id="UP000190625">
    <property type="component" value="Unassembled WGS sequence"/>
</dbReference>
<evidence type="ECO:0000259" key="3">
    <source>
        <dbReference type="SMART" id="SM00332"/>
    </source>
</evidence>
<dbReference type="STRING" id="142842.SAMN02745118_02398"/>
<dbReference type="SMART" id="SM00332">
    <property type="entry name" value="PP2Cc"/>
    <property type="match status" value="1"/>
</dbReference>
<reference evidence="5" key="1">
    <citation type="submission" date="2017-02" db="EMBL/GenBank/DDBJ databases">
        <authorList>
            <person name="Varghese N."/>
            <person name="Submissions S."/>
        </authorList>
    </citation>
    <scope>NUCLEOTIDE SEQUENCE [LARGE SCALE GENOMIC DNA]</scope>
    <source>
        <strain evidence="5">ATCC BAA-73</strain>
    </source>
</reference>
<dbReference type="CDD" id="cd00143">
    <property type="entry name" value="PP2Cc"/>
    <property type="match status" value="1"/>
</dbReference>
<dbReference type="OrthoDB" id="9801841at2"/>
<evidence type="ECO:0000313" key="5">
    <source>
        <dbReference type="Proteomes" id="UP000190625"/>
    </source>
</evidence>
<dbReference type="InterPro" id="IPR036457">
    <property type="entry name" value="PPM-type-like_dom_sf"/>
</dbReference>
<evidence type="ECO:0000313" key="4">
    <source>
        <dbReference type="EMBL" id="SJZ97593.1"/>
    </source>
</evidence>
<dbReference type="EMBL" id="FUWM01000023">
    <property type="protein sequence ID" value="SJZ97593.1"/>
    <property type="molecule type" value="Genomic_DNA"/>
</dbReference>
<keyword evidence="1" id="KW-0812">Transmembrane</keyword>
<gene>
    <name evidence="4" type="ORF">SAMN02745118_02398</name>
</gene>
<feature type="domain" description="PPM-type phosphatase" evidence="3">
    <location>
        <begin position="3"/>
        <end position="263"/>
    </location>
</feature>
<feature type="transmembrane region" description="Helical" evidence="1">
    <location>
        <begin position="258"/>
        <end position="275"/>
    </location>
</feature>
<keyword evidence="1" id="KW-0472">Membrane</keyword>
<accession>A0A1T4Q1D7</accession>
<dbReference type="SUPFAM" id="SSF81606">
    <property type="entry name" value="PP2C-like"/>
    <property type="match status" value="1"/>
</dbReference>
<organism evidence="4 5">
    <name type="scientific">Selenihalanaerobacter shriftii</name>
    <dbReference type="NCBI Taxonomy" id="142842"/>
    <lineage>
        <taxon>Bacteria</taxon>
        <taxon>Bacillati</taxon>
        <taxon>Bacillota</taxon>
        <taxon>Clostridia</taxon>
        <taxon>Halanaerobiales</taxon>
        <taxon>Halobacteroidaceae</taxon>
        <taxon>Selenihalanaerobacter</taxon>
    </lineage>
</organism>
<dbReference type="Gene3D" id="1.25.40.10">
    <property type="entry name" value="Tetratricopeptide repeat domain"/>
    <property type="match status" value="1"/>
</dbReference>
<dbReference type="InterPro" id="IPR001932">
    <property type="entry name" value="PPM-type_phosphatase-like_dom"/>
</dbReference>
<keyword evidence="1" id="KW-1133">Transmembrane helix</keyword>
<feature type="domain" description="PPM-type phosphatase" evidence="2">
    <location>
        <begin position="8"/>
        <end position="240"/>
    </location>
</feature>
<evidence type="ECO:0000259" key="2">
    <source>
        <dbReference type="SMART" id="SM00331"/>
    </source>
</evidence>
<dbReference type="InterPro" id="IPR011990">
    <property type="entry name" value="TPR-like_helical_dom_sf"/>
</dbReference>
<dbReference type="RefSeq" id="WP_078810827.1">
    <property type="nucleotide sequence ID" value="NZ_FUWM01000023.1"/>
</dbReference>
<keyword evidence="5" id="KW-1185">Reference proteome</keyword>
<sequence length="700" mass="81549">MRKDNSELLTKFISKPGNFKKNRDYFAYAEHDDMACWVLADGLDSAPDVLSAEIVVGSILNDFTENPSMKKRHIKKYIRNANQALLHESRMMNLQSAVLVVITDYNSIIWGNVGNTRLYHLRKGRINLKSKDHSLAQMMVDAGELEDRQINHHQERNNLTDYLGQRDKIKPYVSKKHTLKDDDFLLMCTSGFWENLEDKEIGAAAKEATEAQGFIEELEGIMLNKDNDNLDNYSMVSVFAKKVFKEEKNSRKNLYKKAAVILIPIFMLTGGFIVYRKIRAASNLKRQKQLILRKIKQATTRSRSADKLARKGNSRQALAEYKKSKETYRKHGKKEKVAEIDKKMKRTETIILGEKIEKEADKQFDEAKYERALTKYEAAKLKYLKVDDYDLNNIEEKIAKTENILKAISYEEEGNMFFKSNQFSVSKEKYTAALDIYSKYELANKKERINQKIEKSQQLMNSNQRVVRARKVESSGDELFKMRDFKSATLKYTEAKVIYSELGMSRKVSKLEEKINSISSSKAYIEAKEYENQADVQLEKSKYTEALFGFKQANKIYSRIGKDRDCTRIEKKIEDSKKIIKAQKAEAEGDELLKMQNFENASLRYMEAKVIYAEMDMEDDMEMIQQKITNVSTAKLYKEAKEYEGLADMQFDNEKYKEALFNYKQANKMYGKVSKGKDYARVREKIQKTEEEKEKFLFFF</sequence>
<name>A0A1T4Q1D7_9FIRM</name>
<dbReference type="AlphaFoldDB" id="A0A1T4Q1D7"/>
<dbReference type="SMART" id="SM00331">
    <property type="entry name" value="PP2C_SIG"/>
    <property type="match status" value="1"/>
</dbReference>
<proteinExistence type="predicted"/>
<protein>
    <submittedName>
        <fullName evidence="4">Serine/threonine protein phosphatase PrpC</fullName>
    </submittedName>
</protein>
<evidence type="ECO:0000256" key="1">
    <source>
        <dbReference type="SAM" id="Phobius"/>
    </source>
</evidence>
<dbReference type="Gene3D" id="3.60.40.10">
    <property type="entry name" value="PPM-type phosphatase domain"/>
    <property type="match status" value="1"/>
</dbReference>